<feature type="compositionally biased region" description="Low complexity" evidence="2">
    <location>
        <begin position="1682"/>
        <end position="1691"/>
    </location>
</feature>
<feature type="region of interest" description="Disordered" evidence="2">
    <location>
        <begin position="908"/>
        <end position="951"/>
    </location>
</feature>
<feature type="region of interest" description="Disordered" evidence="2">
    <location>
        <begin position="5553"/>
        <end position="5764"/>
    </location>
</feature>
<feature type="region of interest" description="Disordered" evidence="2">
    <location>
        <begin position="3328"/>
        <end position="4068"/>
    </location>
</feature>
<feature type="region of interest" description="Disordered" evidence="2">
    <location>
        <begin position="5015"/>
        <end position="5164"/>
    </location>
</feature>
<feature type="region of interest" description="Disordered" evidence="2">
    <location>
        <begin position="681"/>
        <end position="732"/>
    </location>
</feature>
<feature type="compositionally biased region" description="Low complexity" evidence="2">
    <location>
        <begin position="247"/>
        <end position="257"/>
    </location>
</feature>
<feature type="region of interest" description="Disordered" evidence="2">
    <location>
        <begin position="4084"/>
        <end position="4257"/>
    </location>
</feature>
<feature type="compositionally biased region" description="Basic and acidic residues" evidence="2">
    <location>
        <begin position="2699"/>
        <end position="2717"/>
    </location>
</feature>
<feature type="compositionally biased region" description="Basic and acidic residues" evidence="2">
    <location>
        <begin position="2780"/>
        <end position="2794"/>
    </location>
</feature>
<sequence length="6376" mass="701044">MSDRRRTSPEGSSISKRRKQSRSHYDEPRKMRATPQTYQYSSSSSSSTSIVDISRSFPPRRSGIKTFFTAPSERRLRRRRSSRLQKINNSSSSSVSSDQADLAYGKGYIKRPKLRRIRSRNGRDIDRERYAERYNDRHSDRYSDRYSDREGGQGRYSDRARESAGNGSASALGKVGTTAEILAVGEGFRRLAREQNKRDLKEGRNGKKPEAVSVKEEHASRSHSYLDSRGLGHSKKSQEPDEDGWESASDSDSSADSRLAFGNDTQGGWSFFGRKKQKPMSRKSSIVDPRLFGPQNSLNGLVTQPVGYGDVSWTSTSDFGEQRDTYQHGSYPVAPERSYSDSQSQGSLQQVPPVPMSEKDTSEPHHYTSERPPNLPVRPDPAPVQIQHPKPFTPVSQSVYEPIYPARSESGGILKKAPPSSSSRGKSLAEAAMVGVAAAAVGSMISSARDDRKDRHREGESEELERDRLKHRESEKRDKKDRRGSPPREDRKDNRREKEKEKEREKEKEKEEAEARRRDKKRDERRGETRGDKERREKRREERRAAERADEQSESRRAKSEKPGSMTSADPSQYQVARNTFPTPVAESLQGSRRTESVPTVVTVEREPGFARNRSSSTRDQSTFSRSEPRKEQSDPQEEWDEQEQRYRVRDSRDRVLHDAEASFGEARHFTGPYDAAIATAVVAAEQHRENNRETRAEQRRRERKSEVSYDERDSRPRDRAPEADPIQEEANRAYREIVMARKIASEVIRSRTPSPNRSVVHKYDHKENEEQEVIRIVTPPGMEENKRKGLYDAPNADFQLDHVLKHPKDMETFSIPSLSLDRSIPHFNLVRDSDALRPRPVLNLVHPTPESTPVPEKQIARSEPARSSNSDDPNSKRSSTSDVVIGPKGNVVASSTVSAVSKGVTWGENETKHYEVDSPAEHRDELVSSPEICPQEPSRESKPFDAPKASKSWGAIAAGIIGAGVGAAAASEISKSSKTPDTSGSDKKPEAPFEYRGVVVEPESPPRKPRQRSPPSPGPKPIISQSPQPSNNNHMPGAFEDDLDFTATVAAGLQDTGFDPNLVIEDPTFRRRDSPPGSNAHSFYKTPYAETVTDIGRSPSEVSRTRGSESFVIGEDATTPQDWPFVPPPEEDESYKKLSKKDQKKREKATKRQSGDFTPTEESPESKEILPEPESYFEEPFKKSSKKKQKKLDKAQKSRQAEDPPLSSEHSVAAVIVEEPESYFETPKTSKKSKKGSSIYDDSLGDSSLERTVSVPVDAFEDLQNGQDEWVESSKKSKKKSKRDSERYESPVRPTETAAEWEERAARKKAKADSEKLGSPVRSVVPLDNVSELERSSSKQSKRDSERFDSPVRPDFSETTSEPERSASKKSKRDSEMNESPSRSEISSSGKRSKDKSSRRSEAYDYDAAEVALPPSGATSEISSSSRKSKDKSSRRSEQDEYDPTEFSLPPSTPSENSRDGEFEDARSTRRSSARDSGVFNNEDRGDSRFAVSGSASRYDSPERRKKKKSRSGTSDYDDSRSVASAPAGDEYDKKSKKKDTKKSGGLFSGLFGSKSESGVRDVSPKRSKDDFEEIKKKKKSKRSSVPDGGSIYGEIGAYSVNDLSQVGSNGRSNGNGSRSFEKDEPTSDGEKRKKNRSRSASTSSKKDSFLDRAGTLGAGVGIAGVAAAAIAAQHHQQSKADNANSSAAAEQIEIRDSDKPSERAESLDPEIAQWQFRPSIDPQYGDLLPLPPSDPVSPNVEPIDNLPGLPESRPGTPESDRLPRERIKNTVRRNVQDSAKSPSASQVPLKFKMGRRSSIPSSPETSRLSPVQSPANPSQESLVFPRHRARPTSWDSSKEFKPLYLVEKSTRRNSHAQLHEGGEHLPELPPSQPASRSSSQQEYPDSAKNFGSKPGFSRGLEILSIDTALNYSSTVPELLGSGQIETKAGVSKCLDQLTDTVKSPKHARNASQSSSSIREKTSPSLADNAAGIVVATGLVSSIGTLAFTPSSPTSKNLPPDDLRTAKSQESPIELPSSKYQVLPVDSLPPGENQPDPMDTMSKDRSSYLLRSSPTSTKSDDADSFEHSLGCPTAKQKSFDSDVLQSIQESGNDDTVGSAKLPKNVDEHRANTLETLSSSHELVQQPTASGFDHSTEFKDAIMEQDDSASFSKGNKKDRKNDKKGKVLSPSLAQDDLSLPNASEDIFDTAIDHVDSEPADEFSTIRSKKAQKKKDKKKKKSGSAWNGDEVAKQIAEPALEPGESEQLPMDGAIENKLSEPIDHEQKTTEHVDDFSFPKAKGKRDKKGKKKSASFSLDPGASECQPELSQETLPKPTEPQEDHTVSRDTRAVNMDPSVTHAANAIQDPKPGNEDIKPVAVFDYLVTENELAVIDARIAEPDSTAPEVSFPTEDVPSEDSVFSWSKKSKKDKKKSKSVSAWDSDEDVSSLQLQESAPTASPDIVSTPAETGKDEFLNSKFKKKRKKDKQRGKAALSWEDEEPATLQTPEPNTSRDVPVETSVVDIAKFEDFSTSSKKEEKKKKAKFIQLEPDIETQGVQEPFAPAAETSDLARDATPVAETFKEIPSSKSKKKDKKKGNSMSVRDAEDEVIPSEIPATAPEIDLNAEDKTVPIVEPLEEFSSAKGKKDKNKKRKNRSVSSWEPDSAQEPRSEVNPVLVEEPAYTLDKASTPLAIASEEQSDAISVRKTIQDTSENSPETLQTHKEPLFSKTQNLDEHAASLKPESTVPPLQSEAEAGKPDIQDESPADYFSVSSTKFKKKGSSTMNWADEVESSLPATKPDIQLKDESNLEKEAPLAEHSAPAEIKNGKKKKNKSTTNWADEVESSLPETSQKLPLEHDQSLVQDAPPADYFALKDSKKGKKKKNKSAPAWDLDEVTSPVPIPKESEAAYFTPTSSKKKKGKKSQPWNEPETAQAKAPVAVVDTAAIPETTEEIATSSKNGKKKPEKYMPSAIEPSADASTPSDAEKILPASETPDLGPTPTVEPGAWPITPATPVTGGEKPGDEILSSTRKSYFPVVAGALGSAIFEKQFSKDDPSPNKEMSTEATNSMPDVAGESSLEMNLNPHPDGLAAGYDNDQLNLARQLQEEFGKKSSKDKKKRQSLPATPALPSRSRTFDEITEGQPRTRSPSIGETIRPAASVDTPAPDGLEAGYQEDQLSLARQLQAEFGKKSEKKKGKKDKKGRASTLNDEQLGQEFDGPQVTDLAIEEAHQTAETIEAPDSDEPKPDGFAAGYQEDQLSLARQLQADFAKKDKKKDKKHKKSRSTSQTPGEQLPREGYFDDQNQNTSSEIHSRDNSLPMAESSAEVSEATRDGLAVGYNPEQLELARQLKEEFVSGNSRKGKKDKKRRSLLRANTEDEKSSDLVAGDAGFQESFDSPQLGGQDTAPDADPDSVDVPTKKSKDMKGKESESLLNETVNDEDLPEPTTPFKDEDKTAPRASEADVPTAEITTVEPDDEFATVTNKKFKKNDKKSKKRDSLARGTTEDDPSNTLAKETETRSLNPDKKGDIEIAPDEPPAEEDFGTSKKSKEKKKRLKAAASDEPLDQLQSTDQASSTDDPVTSNVTAKDSRAETVEKPLEEVGNSRKSKKDKKKRGSLLQNDSFDIPPEQIIDEQGLSDTETSVQADNIPASPHVEKEQQEFSDFKTSKKSKTNRGSLLRHESFPEQDPQDSELTPQSDNPSARANFVQPATTTPIADEQTDVLGFVTKSSRKDKKKKRGSTFEPVPEQQPEPEDPNILNSGAEDNRVFSPASGGDKTDDGFESTSKKSQNDKMEKERTQQTLDAADDAVKDIETSLKSDLVDDADPKTPTEQSVGPLADSESEQVTNLSQPASQTIDDAPDDSLGDFASTKGKNKKKLKETGKIGAGEIPGYSIPLDSKSEPEAAEGPSLPTEATLENTAPVGDDNDPLEYSEQHEVTEDRILDDVPPVSVPDTVDTPADEWDASPVKISKKKGKKNRKHSSKPDSEGISLPSEPTLEPSKDVPLTPLPAGQTTKDSVMLEPEQLQDQALDPNVTTNREIIKAPIDNWNASFPMTKSNEEKKEQGTSKSDLQAPSGASTPLEPVQESIQLMDASILPGEVAWRIDLAEQPQTIDDPPTPDKEDLQERAEEELGLSSKEKNKKGETSSSSTPFEPTIVEEQNSTTTPASLDEPEDERGAVSAKKSKKDKKKKKSKISTPIEDLTAPVPKSSLAGIEQSDQAPVDVQDTPIVAKDPTGFSNADDDWGAVPVKKKKDKKNKKSGLSTPVEATLPSIPDSHQPIEELSHFPKLTDDHVAIGSQRIPIDTEVPETDKEDDERGPLPVRKEDKENKKVSISIPMEELSATIPDIQPVEESSPPSEPTNFETVAIDADDVVESERGDKEQEIEVSSFPTPIPEPPPSADGNSLEFGQRLPTFTSSDYILTSALPADREIEEVAQDQSEYWNSSSVESKDKKKKKMKGKSGVSIPLEEFASSSEFSLEQTNPESDQSVVKMKTEPSEKPNAQPEDLCAEKIIEETEDSWDAIPKKSKKNKKLGASTPIEEVVSLALSEQLISQPDQQSEKLSHASEVRNLETDHAVEDQDEWSLISGKQSKKDRKKNRKPGLSTPTEQSSPLVVVEQPLSESIPPTEILPATADVQAKDVNTDLAGGAVGMESFSLFKKDKKKKRKSGLSTPINDNLPSVASQEPFLGDMSIQDRSVELTGEANDLASVPSSKKDKKKKNRMSRLSISAEEAPSSIKPEDVHSQAGSEIESGEAEESIQGQINNETKDQDEWNASSAKSKKRDKKNRKSGASTLAMETPPSPAPESSSLSPAGQAEPLTDNVENISQDKTQDVIDSQGGCDSFPAKPKKPQKNEKVMSEISGPVEQILIPVLEQEIVQPEQLTPTTQDLSQGKEEVEATSNYELEIASTLTNEQADEWAPSSKKKSKKGKKKSRLSTPIEEIATPEPVTPILEKKPPAMPETTPVDEPVDIGEWASSSKKKSKKDKRKPGLFSPIEEVTAPEPIAAILEDNLPAMPERTHINEPVDELVDEPIEAILEDNSPALPGAHTDINTTSEVKDPEHQALSTKDLEAADERVQEDSSAFVSNDKKNKISKKSSRAGSESCPSTPSHPSTVLAEPEIPSELLTSDRVASTPVPEQKTEVQDPSPGNLSRNSSKKDKRKRQPTIDVPTGEETQSAPVTSWADEVVEAEVERDIPVIQEIAEDESLSHIAPTVELAPADDVFVRPQKKGKKGTKRNSVSTESTPAKLSSHNFEDTASAIHIPSLATAGEIIAGAALLEQSISSRDESSLSKSGISSATTPTGKPPKKDKEKKNIDRRAPKEDDIFDDPALWEGADPKVHEEAKMGDDDSDGFWSPPEQVEEPITVDEVVIDEEKPPIQRDISLTMPSRQRTPSTTMQPEQCSAESPVATGGGAGSIPGINSVPIDDDVQESLGRPPHQSLDQVDDPFMLSSKEKDKKNSGSSGSRNFEDVTDSQPTVIEAPLSGNISLVQPSRPEHFFTPPRHSENTRSEAILSEPPVKNLSPIPPSRTLHSRIFDLPIVHEENSTVLHFEHHDSRGLQCDEAKRDTPFVAESPVHPQRGSADNHEHVRDSGVHLREYSPTERARTPIRSSGDALARMSSPFVDEDSETVNLHRSPKSTEPTKHPVDQQTSAATKRPKGETATDFHSAPRSTPTNHHDEVTSRESLPPQKNKGEKHTDLHRASANHGTRNAEAQGLVKQRVQRLEAPELVLTPKPKNDKQTVTSSSQSSERSKSERPLQDKYPELTSSPRPRAERPKGKGEIDAGAVIAGATWGFAAARRLSQEQRPDSAQSQRSTASGINRLRTPDFKRPNSATSNRSGTPPLRRSDRKSGDLRSLSQRSKPDLAKDAELATLVNLTSAVNTANPTANEGRARTKDMADVYDGFGEGRIGSPRSPTRPHSMRRRQSMQVLELEQKLEQLAAENRMLAEQKTQADRALHSSEKASSALIEKDAEIDSLKRTLEWLQKEVGRLTEVNDGLTSANHTIARQHGDRYGVLESKHLQTTRELQEMRDAHSSLSAGMEGIVKNEVQNVVGEKDREIARLRAELDAAKEKIRDMQRQILASKANDVEFLTIRDEDYFDDACQKLCQHVQQWVLRFSKFSDMRACRLTSEINNDKTIDRLDNAILDGSDVDSYLADRVKRRDVFMSMTMTMVWEFIFTRYLFGMDREQRQKLKALEKTLSEVGPVAAVHQWRATTLTLLAKREAFHRQREQDTQAVVDAIMGTLSEILPPPSQLEAQIEDQLARVMKAAVDLSVEMRCQRAEYMMLPPLQPEYDANGDLASKVYFNAALMNERSGDTVSNEDLEAQKAVVRIVLFPLVVKKGDDSGEGEEEIVICPAQVLVAKPKGKSVRMEAGNNSKISMAPSTMGGSVS</sequence>
<feature type="compositionally biased region" description="Basic residues" evidence="2">
    <location>
        <begin position="4160"/>
        <end position="4172"/>
    </location>
</feature>
<feature type="region of interest" description="Disordered" evidence="2">
    <location>
        <begin position="3027"/>
        <end position="3314"/>
    </location>
</feature>
<feature type="compositionally biased region" description="Basic and acidic residues" evidence="2">
    <location>
        <begin position="3565"/>
        <end position="3581"/>
    </location>
</feature>
<feature type="region of interest" description="Disordered" evidence="2">
    <location>
        <begin position="5263"/>
        <end position="5491"/>
    </location>
</feature>
<feature type="compositionally biased region" description="Basic and acidic residues" evidence="2">
    <location>
        <begin position="3753"/>
        <end position="3776"/>
    </location>
</feature>
<dbReference type="PANTHER" id="PTHR40641:SF2">
    <property type="entry name" value="INVOLUCRIN REPEAT PROTEIN"/>
    <property type="match status" value="1"/>
</dbReference>
<feature type="compositionally biased region" description="Basic residues" evidence="2">
    <location>
        <begin position="3170"/>
        <end position="3182"/>
    </location>
</feature>
<feature type="region of interest" description="Disordered" evidence="2">
    <location>
        <begin position="1989"/>
        <end position="2354"/>
    </location>
</feature>
<feature type="compositionally biased region" description="Low complexity" evidence="2">
    <location>
        <begin position="5722"/>
        <end position="5731"/>
    </location>
</feature>
<feature type="compositionally biased region" description="Basic and acidic residues" evidence="2">
    <location>
        <begin position="1559"/>
        <end position="1577"/>
    </location>
</feature>
<feature type="compositionally biased region" description="Basic residues" evidence="2">
    <location>
        <begin position="3707"/>
        <end position="3717"/>
    </location>
</feature>
<dbReference type="InterPro" id="IPR053268">
    <property type="entry name" value="Woronin_anchor"/>
</dbReference>
<evidence type="ECO:0000256" key="1">
    <source>
        <dbReference type="SAM" id="Coils"/>
    </source>
</evidence>
<feature type="compositionally biased region" description="Basic and acidic residues" evidence="2">
    <location>
        <begin position="1694"/>
        <end position="1708"/>
    </location>
</feature>
<feature type="compositionally biased region" description="Polar residues" evidence="2">
    <location>
        <begin position="2482"/>
        <end position="2492"/>
    </location>
</feature>
<feature type="region of interest" description="Disordered" evidence="2">
    <location>
        <begin position="843"/>
        <end position="888"/>
    </location>
</feature>
<feature type="compositionally biased region" description="Basic and acidic residues" evidence="2">
    <location>
        <begin position="121"/>
        <end position="162"/>
    </location>
</feature>
<feature type="compositionally biased region" description="Basic and acidic residues" evidence="2">
    <location>
        <begin position="1859"/>
        <end position="1868"/>
    </location>
</feature>
<keyword evidence="4" id="KW-1185">Reference proteome</keyword>
<feature type="compositionally biased region" description="Basic residues" evidence="2">
    <location>
        <begin position="3947"/>
        <end position="3959"/>
    </location>
</feature>
<feature type="compositionally biased region" description="Polar residues" evidence="2">
    <location>
        <begin position="3669"/>
        <end position="3692"/>
    </location>
</feature>
<dbReference type="InParanoid" id="A0A218ZIF9"/>
<feature type="compositionally biased region" description="Basic residues" evidence="2">
    <location>
        <begin position="2457"/>
        <end position="2469"/>
    </location>
</feature>
<feature type="compositionally biased region" description="Basic and acidic residues" evidence="2">
    <location>
        <begin position="4293"/>
        <end position="4309"/>
    </location>
</feature>
<feature type="region of interest" description="Disordered" evidence="2">
    <location>
        <begin position="6357"/>
        <end position="6376"/>
    </location>
</feature>
<feature type="region of interest" description="Disordered" evidence="2">
    <location>
        <begin position="1"/>
        <end position="176"/>
    </location>
</feature>
<feature type="compositionally biased region" description="Low complexity" evidence="2">
    <location>
        <begin position="1022"/>
        <end position="1031"/>
    </location>
</feature>
<feature type="compositionally biased region" description="Acidic residues" evidence="2">
    <location>
        <begin position="5340"/>
        <end position="5352"/>
    </location>
</feature>
<feature type="compositionally biased region" description="Polar residues" evidence="2">
    <location>
        <begin position="1774"/>
        <end position="1788"/>
    </location>
</feature>
<feature type="compositionally biased region" description="Polar residues" evidence="2">
    <location>
        <begin position="2688"/>
        <end position="2698"/>
    </location>
</feature>
<feature type="compositionally biased region" description="Basic and acidic residues" evidence="2">
    <location>
        <begin position="985"/>
        <end position="994"/>
    </location>
</feature>
<feature type="compositionally biased region" description="Polar residues" evidence="2">
    <location>
        <begin position="589"/>
        <end position="600"/>
    </location>
</feature>
<feature type="compositionally biased region" description="Polar residues" evidence="2">
    <location>
        <begin position="3821"/>
        <end position="3834"/>
    </location>
</feature>
<reference evidence="3 4" key="1">
    <citation type="submission" date="2017-04" db="EMBL/GenBank/DDBJ databases">
        <title>Draft genome sequence of Marssonina coronaria NL1: causal agent of apple blotch.</title>
        <authorList>
            <person name="Cheng Q."/>
        </authorList>
    </citation>
    <scope>NUCLEOTIDE SEQUENCE [LARGE SCALE GENOMIC DNA]</scope>
    <source>
        <strain evidence="3 4">NL1</strain>
    </source>
</reference>
<feature type="compositionally biased region" description="Basic and acidic residues" evidence="2">
    <location>
        <begin position="194"/>
        <end position="226"/>
    </location>
</feature>
<feature type="compositionally biased region" description="Polar residues" evidence="2">
    <location>
        <begin position="4860"/>
        <end position="4870"/>
    </location>
</feature>
<accession>A0A218ZIF9</accession>
<feature type="compositionally biased region" description="Basic and acidic residues" evidence="2">
    <location>
        <begin position="910"/>
        <end position="927"/>
    </location>
</feature>
<feature type="compositionally biased region" description="Basic residues" evidence="2">
    <location>
        <begin position="4902"/>
        <end position="4914"/>
    </location>
</feature>
<feature type="region of interest" description="Disordered" evidence="2">
    <location>
        <begin position="1672"/>
        <end position="1894"/>
    </location>
</feature>
<feature type="coiled-coil region" evidence="1">
    <location>
        <begin position="6029"/>
        <end position="6070"/>
    </location>
</feature>
<feature type="compositionally biased region" description="Basic and acidic residues" evidence="2">
    <location>
        <begin position="4096"/>
        <end position="4105"/>
    </location>
</feature>
<evidence type="ECO:0008006" key="5">
    <source>
        <dbReference type="Google" id="ProtNLM"/>
    </source>
</evidence>
<keyword evidence="1" id="KW-0175">Coiled coil</keyword>
<feature type="compositionally biased region" description="Basic and acidic residues" evidence="2">
    <location>
        <begin position="1760"/>
        <end position="1770"/>
    </location>
</feature>
<feature type="compositionally biased region" description="Basic and acidic residues" evidence="2">
    <location>
        <begin position="1193"/>
        <end position="1203"/>
    </location>
</feature>
<feature type="region of interest" description="Disordered" evidence="2">
    <location>
        <begin position="749"/>
        <end position="770"/>
    </location>
</feature>
<feature type="compositionally biased region" description="Polar residues" evidence="2">
    <location>
        <begin position="565"/>
        <end position="582"/>
    </location>
</feature>
<feature type="compositionally biased region" description="Basic residues" evidence="2">
    <location>
        <begin position="3250"/>
        <end position="3262"/>
    </location>
</feature>
<feature type="region of interest" description="Disordered" evidence="2">
    <location>
        <begin position="4277"/>
        <end position="4389"/>
    </location>
</feature>
<feature type="compositionally biased region" description="Low complexity" evidence="2">
    <location>
        <begin position="967"/>
        <end position="978"/>
    </location>
</feature>
<feature type="compositionally biased region" description="Basic and acidic residues" evidence="2">
    <location>
        <begin position="1135"/>
        <end position="1146"/>
    </location>
</feature>
<feature type="compositionally biased region" description="Basic and acidic residues" evidence="2">
    <location>
        <begin position="5673"/>
        <end position="5683"/>
    </location>
</feature>
<feature type="region of interest" description="Disordered" evidence="2">
    <location>
        <begin position="5886"/>
        <end position="5906"/>
    </location>
</feature>
<feature type="compositionally biased region" description="Polar residues" evidence="2">
    <location>
        <begin position="613"/>
        <end position="626"/>
    </location>
</feature>
<feature type="compositionally biased region" description="Basic residues" evidence="2">
    <location>
        <begin position="3462"/>
        <end position="3473"/>
    </location>
</feature>
<feature type="compositionally biased region" description="Basic residues" evidence="2">
    <location>
        <begin position="2567"/>
        <end position="2576"/>
    </location>
</feature>
<evidence type="ECO:0000313" key="4">
    <source>
        <dbReference type="Proteomes" id="UP000242519"/>
    </source>
</evidence>
<feature type="region of interest" description="Disordered" evidence="2">
    <location>
        <begin position="967"/>
        <end position="1653"/>
    </location>
</feature>
<feature type="compositionally biased region" description="Basic residues" evidence="2">
    <location>
        <begin position="2622"/>
        <end position="2634"/>
    </location>
</feature>
<feature type="compositionally biased region" description="Polar residues" evidence="2">
    <location>
        <begin position="2084"/>
        <end position="2096"/>
    </location>
</feature>
<feature type="region of interest" description="Disordered" evidence="2">
    <location>
        <begin position="4887"/>
        <end position="4975"/>
    </location>
</feature>
<feature type="compositionally biased region" description="Acidic residues" evidence="2">
    <location>
        <begin position="3509"/>
        <end position="3520"/>
    </location>
</feature>
<feature type="compositionally biased region" description="Basic and acidic residues" evidence="2">
    <location>
        <begin position="1333"/>
        <end position="1368"/>
    </location>
</feature>
<feature type="compositionally biased region" description="Polar residues" evidence="2">
    <location>
        <begin position="4044"/>
        <end position="4056"/>
    </location>
</feature>
<feature type="compositionally biased region" description="Basic residues" evidence="2">
    <location>
        <begin position="2279"/>
        <end position="2291"/>
    </location>
</feature>
<feature type="compositionally biased region" description="Low complexity" evidence="2">
    <location>
        <begin position="4439"/>
        <end position="4458"/>
    </location>
</feature>
<evidence type="ECO:0000256" key="2">
    <source>
        <dbReference type="SAM" id="MobiDB-lite"/>
    </source>
</evidence>
<feature type="compositionally biased region" description="Polar residues" evidence="2">
    <location>
        <begin position="5217"/>
        <end position="5232"/>
    </location>
</feature>
<name>A0A218ZIF9_9HELO</name>
<feature type="compositionally biased region" description="Basic and acidic residues" evidence="2">
    <location>
        <begin position="1458"/>
        <end position="1469"/>
    </location>
</feature>
<feature type="compositionally biased region" description="Basic and acidic residues" evidence="2">
    <location>
        <begin position="3910"/>
        <end position="3922"/>
    </location>
</feature>
<feature type="compositionally biased region" description="Basic and acidic residues" evidence="2">
    <location>
        <begin position="357"/>
        <end position="369"/>
    </location>
</feature>
<feature type="compositionally biased region" description="Basic and acidic residues" evidence="2">
    <location>
        <begin position="5753"/>
        <end position="5764"/>
    </location>
</feature>
<feature type="compositionally biased region" description="Basic and acidic residues" evidence="2">
    <location>
        <begin position="5036"/>
        <end position="5059"/>
    </location>
</feature>
<organism evidence="3 4">
    <name type="scientific">Diplocarpon coronariae</name>
    <dbReference type="NCBI Taxonomy" id="2795749"/>
    <lineage>
        <taxon>Eukaryota</taxon>
        <taxon>Fungi</taxon>
        <taxon>Dikarya</taxon>
        <taxon>Ascomycota</taxon>
        <taxon>Pezizomycotina</taxon>
        <taxon>Leotiomycetes</taxon>
        <taxon>Helotiales</taxon>
        <taxon>Drepanopezizaceae</taxon>
        <taxon>Diplocarpon</taxon>
    </lineage>
</organism>
<feature type="compositionally biased region" description="Polar residues" evidence="2">
    <location>
        <begin position="1800"/>
        <end position="1823"/>
    </location>
</feature>
<feature type="region of interest" description="Disordered" evidence="2">
    <location>
        <begin position="4413"/>
        <end position="4516"/>
    </location>
</feature>
<feature type="compositionally biased region" description="Polar residues" evidence="2">
    <location>
        <begin position="5366"/>
        <end position="5385"/>
    </location>
</feature>
<gene>
    <name evidence="3" type="ORF">B2J93_7740</name>
</gene>
<feature type="region of interest" description="Disordered" evidence="2">
    <location>
        <begin position="2380"/>
        <end position="2496"/>
    </location>
</feature>
<feature type="region of interest" description="Disordered" evidence="2">
    <location>
        <begin position="2544"/>
        <end position="3005"/>
    </location>
</feature>
<feature type="compositionally biased region" description="Basic residues" evidence="2">
    <location>
        <begin position="2404"/>
        <end position="2414"/>
    </location>
</feature>
<feature type="compositionally biased region" description="Polar residues" evidence="2">
    <location>
        <begin position="1989"/>
        <end position="1998"/>
    </location>
</feature>
<feature type="compositionally biased region" description="Basic residues" evidence="2">
    <location>
        <begin position="3338"/>
        <end position="3349"/>
    </location>
</feature>
<feature type="region of interest" description="Disordered" evidence="2">
    <location>
        <begin position="4550"/>
        <end position="4602"/>
    </location>
</feature>
<feature type="region of interest" description="Disordered" evidence="2">
    <location>
        <begin position="5783"/>
        <end position="5847"/>
    </location>
</feature>
<feature type="compositionally biased region" description="Polar residues" evidence="2">
    <location>
        <begin position="4136"/>
        <end position="4145"/>
    </location>
</feature>
<feature type="compositionally biased region" description="Basic and acidic residues" evidence="2">
    <location>
        <begin position="5316"/>
        <end position="5328"/>
    </location>
</feature>
<feature type="compositionally biased region" description="Polar residues" evidence="2">
    <location>
        <begin position="340"/>
        <end position="350"/>
    </location>
</feature>
<feature type="compositionally biased region" description="Polar residues" evidence="2">
    <location>
        <begin position="3038"/>
        <end position="3048"/>
    </location>
</feature>
<evidence type="ECO:0000313" key="3">
    <source>
        <dbReference type="EMBL" id="OWP07006.1"/>
    </source>
</evidence>
<feature type="compositionally biased region" description="Polar residues" evidence="2">
    <location>
        <begin position="5790"/>
        <end position="5801"/>
    </location>
</feature>
<feature type="compositionally biased region" description="Basic and acidic residues" evidence="2">
    <location>
        <begin position="3631"/>
        <end position="3644"/>
    </location>
</feature>
<dbReference type="STRING" id="503106.A0A218ZIF9"/>
<feature type="compositionally biased region" description="Pro residues" evidence="2">
    <location>
        <begin position="373"/>
        <end position="382"/>
    </location>
</feature>
<feature type="compositionally biased region" description="Polar residues" evidence="2">
    <location>
        <begin position="6359"/>
        <end position="6376"/>
    </location>
</feature>
<feature type="compositionally biased region" description="Polar residues" evidence="2">
    <location>
        <begin position="3544"/>
        <end position="3564"/>
    </location>
</feature>
<comment type="caution">
    <text evidence="3">The sequence shown here is derived from an EMBL/GenBank/DDBJ whole genome shotgun (WGS) entry which is preliminary data.</text>
</comment>
<protein>
    <recommendedName>
        <fullName evidence="5">Involucrin repeat protein</fullName>
    </recommendedName>
</protein>
<feature type="compositionally biased region" description="Basic residues" evidence="2">
    <location>
        <begin position="4758"/>
        <end position="4768"/>
    </location>
</feature>
<dbReference type="PANTHER" id="PTHR40641">
    <property type="entry name" value="INVOLUCRIN REPEAT PROTEIN (AFU_ORTHOLOGUE AFUA_2G08060)"/>
    <property type="match status" value="1"/>
</dbReference>
<feature type="compositionally biased region" description="Basic and acidic residues" evidence="2">
    <location>
        <begin position="3492"/>
        <end position="3507"/>
    </location>
</feature>
<feature type="compositionally biased region" description="Basic residues" evidence="2">
    <location>
        <begin position="3583"/>
        <end position="3593"/>
    </location>
</feature>
<feature type="region of interest" description="Disordered" evidence="2">
    <location>
        <begin position="4859"/>
        <end position="4878"/>
    </location>
</feature>
<feature type="compositionally biased region" description="Basic and acidic residues" evidence="2">
    <location>
        <begin position="5287"/>
        <end position="5304"/>
    </location>
</feature>
<feature type="compositionally biased region" description="Basic residues" evidence="2">
    <location>
        <begin position="4569"/>
        <end position="4579"/>
    </location>
</feature>
<feature type="compositionally biased region" description="Basic and acidic residues" evidence="2">
    <location>
        <begin position="4353"/>
        <end position="4362"/>
    </location>
</feature>
<feature type="compositionally biased region" description="Basic residues" evidence="2">
    <location>
        <begin position="2206"/>
        <end position="2221"/>
    </location>
</feature>
<feature type="compositionally biased region" description="Basic residues" evidence="2">
    <location>
        <begin position="5207"/>
        <end position="5216"/>
    </location>
</feature>
<feature type="compositionally biased region" description="Basic and acidic residues" evidence="2">
    <location>
        <begin position="1621"/>
        <end position="1633"/>
    </location>
</feature>
<feature type="compositionally biased region" description="Basic residues" evidence="2">
    <location>
        <begin position="108"/>
        <end position="120"/>
    </location>
</feature>
<feature type="compositionally biased region" description="Polar residues" evidence="2">
    <location>
        <begin position="2113"/>
        <end position="2129"/>
    </location>
</feature>
<feature type="compositionally biased region" description="Basic and acidic residues" evidence="2">
    <location>
        <begin position="2317"/>
        <end position="2329"/>
    </location>
</feature>
<feature type="region of interest" description="Disordered" evidence="2">
    <location>
        <begin position="194"/>
        <end position="430"/>
    </location>
</feature>
<feature type="compositionally biased region" description="Basic and acidic residues" evidence="2">
    <location>
        <begin position="3395"/>
        <end position="3408"/>
    </location>
</feature>
<feature type="compositionally biased region" description="Basic and acidic residues" evidence="2">
    <location>
        <begin position="686"/>
        <end position="723"/>
    </location>
</feature>
<feature type="compositionally biased region" description="Low complexity" evidence="2">
    <location>
        <begin position="1545"/>
        <end position="1558"/>
    </location>
</feature>
<feature type="region of interest" description="Disordered" evidence="2">
    <location>
        <begin position="444"/>
        <end position="655"/>
    </location>
</feature>
<feature type="region of interest" description="Disordered" evidence="2">
    <location>
        <begin position="5202"/>
        <end position="5234"/>
    </location>
</feature>
<feature type="compositionally biased region" description="Basic and acidic residues" evidence="2">
    <location>
        <begin position="3785"/>
        <end position="3806"/>
    </location>
</feature>
<feature type="region of interest" description="Disordered" evidence="2">
    <location>
        <begin position="4629"/>
        <end position="4836"/>
    </location>
</feature>
<feature type="compositionally biased region" description="Polar residues" evidence="2">
    <location>
        <begin position="4648"/>
        <end position="4662"/>
    </location>
</feature>
<feature type="compositionally biased region" description="Basic and acidic residues" evidence="2">
    <location>
        <begin position="2256"/>
        <end position="2275"/>
    </location>
</feature>
<feature type="compositionally biased region" description="Polar residues" evidence="2">
    <location>
        <begin position="2426"/>
        <end position="2436"/>
    </location>
</feature>
<feature type="compositionally biased region" description="Polar residues" evidence="2">
    <location>
        <begin position="3614"/>
        <end position="3623"/>
    </location>
</feature>
<dbReference type="Proteomes" id="UP000242519">
    <property type="component" value="Unassembled WGS sequence"/>
</dbReference>
<feature type="compositionally biased region" description="Polar residues" evidence="2">
    <location>
        <begin position="5079"/>
        <end position="5093"/>
    </location>
</feature>
<feature type="compositionally biased region" description="Low complexity" evidence="2">
    <location>
        <begin position="1609"/>
        <end position="1620"/>
    </location>
</feature>
<feature type="compositionally biased region" description="Basic and acidic residues" evidence="2">
    <location>
        <begin position="5732"/>
        <end position="5745"/>
    </location>
</feature>
<feature type="region of interest" description="Disordered" evidence="2">
    <location>
        <begin position="1942"/>
        <end position="1966"/>
    </location>
</feature>
<feature type="compositionally biased region" description="Low complexity" evidence="2">
    <location>
        <begin position="36"/>
        <end position="49"/>
    </location>
</feature>
<feature type="compositionally biased region" description="Low complexity" evidence="2">
    <location>
        <begin position="3923"/>
        <end position="3935"/>
    </location>
</feature>
<feature type="compositionally biased region" description="Basic residues" evidence="2">
    <location>
        <begin position="4958"/>
        <end position="4969"/>
    </location>
</feature>
<feature type="compositionally biased region" description="Polar residues" evidence="2">
    <location>
        <begin position="866"/>
        <end position="883"/>
    </location>
</feature>
<feature type="compositionally biased region" description="Basic residues" evidence="2">
    <location>
        <begin position="3524"/>
        <end position="3534"/>
    </location>
</feature>
<feature type="compositionally biased region" description="Basic residues" evidence="2">
    <location>
        <begin position="4227"/>
        <end position="4237"/>
    </location>
</feature>
<feature type="compositionally biased region" description="Basic and acidic residues" evidence="2">
    <location>
        <begin position="1302"/>
        <end position="1317"/>
    </location>
</feature>
<feature type="compositionally biased region" description="Basic and acidic residues" evidence="2">
    <location>
        <begin position="643"/>
        <end position="655"/>
    </location>
</feature>
<feature type="compositionally biased region" description="Basic and acidic residues" evidence="2">
    <location>
        <begin position="5564"/>
        <end position="5587"/>
    </location>
</feature>
<dbReference type="EMBL" id="MZNU01000022">
    <property type="protein sequence ID" value="OWP07006.1"/>
    <property type="molecule type" value="Genomic_DNA"/>
</dbReference>
<feature type="compositionally biased region" description="Low complexity" evidence="2">
    <location>
        <begin position="1380"/>
        <end position="1391"/>
    </location>
</feature>
<dbReference type="OrthoDB" id="5365701at2759"/>
<feature type="compositionally biased region" description="Basic and acidic residues" evidence="2">
    <location>
        <begin position="448"/>
        <end position="562"/>
    </location>
</feature>
<proteinExistence type="predicted"/>